<dbReference type="Proteomes" id="UP000054359">
    <property type="component" value="Unassembled WGS sequence"/>
</dbReference>
<evidence type="ECO:0000256" key="1">
    <source>
        <dbReference type="SAM" id="SignalP"/>
    </source>
</evidence>
<keyword evidence="3" id="KW-1185">Reference proteome</keyword>
<feature type="non-terminal residue" evidence="2">
    <location>
        <position position="64"/>
    </location>
</feature>
<evidence type="ECO:0000313" key="3">
    <source>
        <dbReference type="Proteomes" id="UP000054359"/>
    </source>
</evidence>
<keyword evidence="1" id="KW-0732">Signal</keyword>
<sequence length="64" mass="7629">MFFIVKSILLLFHLFKKIVHGIKENEVAPLYVICRHHRHLIFTESFHIIFPVICLTIVQRKDVS</sequence>
<feature type="chain" id="PRO_5001830168" evidence="1">
    <location>
        <begin position="22"/>
        <end position="64"/>
    </location>
</feature>
<dbReference type="EMBL" id="KK117888">
    <property type="protein sequence ID" value="KFM71695.1"/>
    <property type="molecule type" value="Genomic_DNA"/>
</dbReference>
<protein>
    <submittedName>
        <fullName evidence="2">Uncharacterized protein</fullName>
    </submittedName>
</protein>
<gene>
    <name evidence="2" type="ORF">X975_13059</name>
</gene>
<proteinExistence type="predicted"/>
<dbReference type="AlphaFoldDB" id="A0A087U2V6"/>
<reference evidence="2 3" key="1">
    <citation type="submission" date="2013-11" db="EMBL/GenBank/DDBJ databases">
        <title>Genome sequencing of Stegodyphus mimosarum.</title>
        <authorList>
            <person name="Bechsgaard J."/>
        </authorList>
    </citation>
    <scope>NUCLEOTIDE SEQUENCE [LARGE SCALE GENOMIC DNA]</scope>
</reference>
<organism evidence="2 3">
    <name type="scientific">Stegodyphus mimosarum</name>
    <name type="common">African social velvet spider</name>
    <dbReference type="NCBI Taxonomy" id="407821"/>
    <lineage>
        <taxon>Eukaryota</taxon>
        <taxon>Metazoa</taxon>
        <taxon>Ecdysozoa</taxon>
        <taxon>Arthropoda</taxon>
        <taxon>Chelicerata</taxon>
        <taxon>Arachnida</taxon>
        <taxon>Araneae</taxon>
        <taxon>Araneomorphae</taxon>
        <taxon>Entelegynae</taxon>
        <taxon>Eresoidea</taxon>
        <taxon>Eresidae</taxon>
        <taxon>Stegodyphus</taxon>
    </lineage>
</organism>
<accession>A0A087U2V6</accession>
<feature type="signal peptide" evidence="1">
    <location>
        <begin position="1"/>
        <end position="21"/>
    </location>
</feature>
<evidence type="ECO:0000313" key="2">
    <source>
        <dbReference type="EMBL" id="KFM71695.1"/>
    </source>
</evidence>
<name>A0A087U2V6_STEMI</name>